<dbReference type="Pfam" id="PF04500">
    <property type="entry name" value="FLYWCH"/>
    <property type="match status" value="1"/>
</dbReference>
<dbReference type="Proteomes" id="UP001328107">
    <property type="component" value="Unassembled WGS sequence"/>
</dbReference>
<comment type="caution">
    <text evidence="6">The sequence shown here is derived from an EMBL/GenBank/DDBJ whole genome shotgun (WGS) entry which is preliminary data.</text>
</comment>
<evidence type="ECO:0000256" key="3">
    <source>
        <dbReference type="ARBA" id="ARBA00022833"/>
    </source>
</evidence>
<name>A0AAN5I6C8_9BILA</name>
<evidence type="ECO:0000256" key="4">
    <source>
        <dbReference type="SAM" id="MobiDB-lite"/>
    </source>
</evidence>
<feature type="non-terminal residue" evidence="6">
    <location>
        <position position="650"/>
    </location>
</feature>
<keyword evidence="2" id="KW-0863">Zinc-finger</keyword>
<evidence type="ECO:0000256" key="1">
    <source>
        <dbReference type="ARBA" id="ARBA00022723"/>
    </source>
</evidence>
<gene>
    <name evidence="6" type="ORF">PMAYCL1PPCAC_24193</name>
</gene>
<proteinExistence type="predicted"/>
<evidence type="ECO:0000256" key="2">
    <source>
        <dbReference type="ARBA" id="ARBA00022771"/>
    </source>
</evidence>
<keyword evidence="7" id="KW-1185">Reference proteome</keyword>
<dbReference type="GO" id="GO:0008270">
    <property type="term" value="F:zinc ion binding"/>
    <property type="evidence" value="ECO:0007669"/>
    <property type="project" value="UniProtKB-KW"/>
</dbReference>
<evidence type="ECO:0000313" key="6">
    <source>
        <dbReference type="EMBL" id="GMR53998.1"/>
    </source>
</evidence>
<protein>
    <recommendedName>
        <fullName evidence="5">FLYWCH-type domain-containing protein</fullName>
    </recommendedName>
</protein>
<evidence type="ECO:0000259" key="5">
    <source>
        <dbReference type="Pfam" id="PF04500"/>
    </source>
</evidence>
<dbReference type="EMBL" id="BTRK01000005">
    <property type="protein sequence ID" value="GMR53998.1"/>
    <property type="molecule type" value="Genomic_DNA"/>
</dbReference>
<feature type="region of interest" description="Disordered" evidence="4">
    <location>
        <begin position="600"/>
        <end position="650"/>
    </location>
</feature>
<keyword evidence="1" id="KW-0479">Metal-binding</keyword>
<dbReference type="Gene3D" id="2.20.25.240">
    <property type="match status" value="1"/>
</dbReference>
<sequence>MASTSNVEGASGIEHHAFEEEIEEETVWMDEEEAHTFLENDKKMRMAYGESHDDLIAQEAVSAEEYHEVDVEEYDEAVQVQPCNLPDLISKKFNSGDLTFTVCFSKRGSHQLAFDGYLYNLEQTDESHSTWSCINPECTAHIISSYDMATIERDNDIHVEMCERDEAQLRLRIAIYDLRLMAEFTEVNLEKLYDGFATQFSTDNPELADIFPSFDALQRSLEDHRRHKLYRRNFDLQGEDIVDRRMEEAIMHDESILLSVNGEEVVEESYSARVPMEGELATARHMHLHPYGRTRGFPPTYCFDCGIDMDSNGRALTLQHALVQHVNRMHHAIKIHTFVFEPAAFEMWLREVQRCPVLRFRRFSLLSDDMYYLCSCDSRLPKTKFSQPNCCCTAYIKINDYRSVSARQARLVSIEYSFEHFAHDIPLDGPKAPERMIADLRPEEFLFQMERRKLATANLVRSRQEMNLNRRFSIVNSLSIRTGQSPTQIMRVAEDVFSPLRSQSRSAISRQVAFANKPSSRLIRPSGSKPLDPPGLITRRANFQDLDVFESVRQFEQLSHIVVRRLQSVKSVKVAEHYADIMRRMANKVVSDLECAPEGSAESVWSGMKTPRNGRNPAAKRSKSEDGDEEGRVESKKKKGEEETREAEKE</sequence>
<accession>A0AAN5I6C8</accession>
<reference evidence="7" key="1">
    <citation type="submission" date="2022-10" db="EMBL/GenBank/DDBJ databases">
        <title>Genome assembly of Pristionchus species.</title>
        <authorList>
            <person name="Yoshida K."/>
            <person name="Sommer R.J."/>
        </authorList>
    </citation>
    <scope>NUCLEOTIDE SEQUENCE [LARGE SCALE GENOMIC DNA]</scope>
    <source>
        <strain evidence="7">RS5460</strain>
    </source>
</reference>
<feature type="compositionally biased region" description="Basic and acidic residues" evidence="4">
    <location>
        <begin position="622"/>
        <end position="650"/>
    </location>
</feature>
<keyword evidence="3" id="KW-0862">Zinc</keyword>
<dbReference type="InterPro" id="IPR007588">
    <property type="entry name" value="Znf_FLYWCH"/>
</dbReference>
<evidence type="ECO:0000313" key="7">
    <source>
        <dbReference type="Proteomes" id="UP001328107"/>
    </source>
</evidence>
<organism evidence="6 7">
    <name type="scientific">Pristionchus mayeri</name>
    <dbReference type="NCBI Taxonomy" id="1317129"/>
    <lineage>
        <taxon>Eukaryota</taxon>
        <taxon>Metazoa</taxon>
        <taxon>Ecdysozoa</taxon>
        <taxon>Nematoda</taxon>
        <taxon>Chromadorea</taxon>
        <taxon>Rhabditida</taxon>
        <taxon>Rhabditina</taxon>
        <taxon>Diplogasteromorpha</taxon>
        <taxon>Diplogasteroidea</taxon>
        <taxon>Neodiplogasteridae</taxon>
        <taxon>Pristionchus</taxon>
    </lineage>
</organism>
<feature type="domain" description="FLYWCH-type" evidence="5">
    <location>
        <begin position="105"/>
        <end position="146"/>
    </location>
</feature>
<dbReference type="AlphaFoldDB" id="A0AAN5I6C8"/>